<dbReference type="OrthoDB" id="4186410at2"/>
<keyword evidence="5" id="KW-0717">Septation</keyword>
<dbReference type="PATRIC" id="fig|1716141.3.peg.6593"/>
<keyword evidence="4" id="KW-0749">Sporulation</keyword>
<name>A0A177HJR5_9ACTN</name>
<keyword evidence="3" id="KW-0132">Cell division</keyword>
<evidence type="ECO:0000256" key="2">
    <source>
        <dbReference type="ARBA" id="ARBA00009323"/>
    </source>
</evidence>
<evidence type="ECO:0000256" key="3">
    <source>
        <dbReference type="ARBA" id="ARBA00022618"/>
    </source>
</evidence>
<comment type="caution">
    <text evidence="7">The sequence shown here is derived from an EMBL/GenBank/DDBJ whole genome shotgun (WGS) entry which is preliminary data.</text>
</comment>
<comment type="subcellular location">
    <subcellularLocation>
        <location evidence="1">Cell septum</location>
    </subcellularLocation>
</comment>
<dbReference type="Proteomes" id="UP000077381">
    <property type="component" value="Unassembled WGS sequence"/>
</dbReference>
<evidence type="ECO:0008006" key="9">
    <source>
        <dbReference type="Google" id="ProtNLM"/>
    </source>
</evidence>
<gene>
    <name evidence="7" type="ORF">STSP_62710</name>
</gene>
<dbReference type="InterPro" id="IPR038658">
    <property type="entry name" value="SsgB_sf"/>
</dbReference>
<dbReference type="Gene3D" id="2.30.31.20">
    <property type="entry name" value="Sporulation-specific cell division protein SsgB"/>
    <property type="match status" value="1"/>
</dbReference>
<sequence length="151" mass="17024">MPDKQPEISADQLAVDHLNSLPIRIHRILRSSIRVPMRAVFHYDPCDPLTVSVQLLPPQGPAVTWVVSRDLLYEGTQGRSGMGDVQLWPSLPCSQPMMYMRLESRGMTALFEVDLPKVEAWLLDTFDLVPPGTELDSTNWDLLVERLLGDT</sequence>
<evidence type="ECO:0000256" key="1">
    <source>
        <dbReference type="ARBA" id="ARBA00004431"/>
    </source>
</evidence>
<reference evidence="7 8" key="1">
    <citation type="submission" date="2015-12" db="EMBL/GenBank/DDBJ databases">
        <title>Genome sequence of Streptomyces sp. G25.</title>
        <authorList>
            <person name="Poehlein A."/>
            <person name="Roettig A."/>
            <person name="Hiessl S."/>
            <person name="Hauschild P."/>
            <person name="Schauer J."/>
            <person name="Madkour M.H."/>
            <person name="Al-Ansari A.M."/>
            <person name="Almakishah N.H."/>
            <person name="Steinbuechel A."/>
            <person name="Daniel R."/>
        </authorList>
    </citation>
    <scope>NUCLEOTIDE SEQUENCE [LARGE SCALE GENOMIC DNA]</scope>
    <source>
        <strain evidence="8">G25(2015)</strain>
    </source>
</reference>
<proteinExistence type="inferred from homology"/>
<evidence type="ECO:0000313" key="7">
    <source>
        <dbReference type="EMBL" id="OAH10418.1"/>
    </source>
</evidence>
<protein>
    <recommendedName>
        <fullName evidence="9">Sporulation and cell division protein</fullName>
    </recommendedName>
</protein>
<accession>A0A177HJR5</accession>
<dbReference type="RefSeq" id="WP_078067633.1">
    <property type="nucleotide sequence ID" value="NZ_LOHS01000143.1"/>
</dbReference>
<dbReference type="EMBL" id="LOHS01000143">
    <property type="protein sequence ID" value="OAH10418.1"/>
    <property type="molecule type" value="Genomic_DNA"/>
</dbReference>
<dbReference type="AlphaFoldDB" id="A0A177HJR5"/>
<keyword evidence="8" id="KW-1185">Reference proteome</keyword>
<organism evidence="7 8">
    <name type="scientific">Streptomyces jeddahensis</name>
    <dbReference type="NCBI Taxonomy" id="1716141"/>
    <lineage>
        <taxon>Bacteria</taxon>
        <taxon>Bacillati</taxon>
        <taxon>Actinomycetota</taxon>
        <taxon>Actinomycetes</taxon>
        <taxon>Kitasatosporales</taxon>
        <taxon>Streptomycetaceae</taxon>
        <taxon>Streptomyces</taxon>
    </lineage>
</organism>
<evidence type="ECO:0000313" key="8">
    <source>
        <dbReference type="Proteomes" id="UP000077381"/>
    </source>
</evidence>
<dbReference type="GO" id="GO:0000917">
    <property type="term" value="P:division septum assembly"/>
    <property type="evidence" value="ECO:0007669"/>
    <property type="project" value="UniProtKB-KW"/>
</dbReference>
<dbReference type="GO" id="GO:0030435">
    <property type="term" value="P:sporulation resulting in formation of a cellular spore"/>
    <property type="evidence" value="ECO:0007669"/>
    <property type="project" value="UniProtKB-KW"/>
</dbReference>
<comment type="similarity">
    <text evidence="2">Belongs to the SsgA family.</text>
</comment>
<dbReference type="InterPro" id="IPR006776">
    <property type="entry name" value="SsgB"/>
</dbReference>
<evidence type="ECO:0000256" key="4">
    <source>
        <dbReference type="ARBA" id="ARBA00022969"/>
    </source>
</evidence>
<evidence type="ECO:0000256" key="6">
    <source>
        <dbReference type="ARBA" id="ARBA00023306"/>
    </source>
</evidence>
<evidence type="ECO:0000256" key="5">
    <source>
        <dbReference type="ARBA" id="ARBA00023210"/>
    </source>
</evidence>
<dbReference type="STRING" id="1716141.STSP_62710"/>
<dbReference type="Pfam" id="PF04686">
    <property type="entry name" value="SsgA"/>
    <property type="match status" value="1"/>
</dbReference>
<dbReference type="GO" id="GO:0030428">
    <property type="term" value="C:cell septum"/>
    <property type="evidence" value="ECO:0007669"/>
    <property type="project" value="UniProtKB-SubCell"/>
</dbReference>
<keyword evidence="6" id="KW-0131">Cell cycle</keyword>